<keyword evidence="10" id="KW-1185">Reference proteome</keyword>
<evidence type="ECO:0000256" key="4">
    <source>
        <dbReference type="ARBA" id="ARBA00023004"/>
    </source>
</evidence>
<evidence type="ECO:0000313" key="9">
    <source>
        <dbReference type="EMBL" id="GGB37335.1"/>
    </source>
</evidence>
<dbReference type="RefSeq" id="WP_188628826.1">
    <property type="nucleotide sequence ID" value="NZ_BMKE01000005.1"/>
</dbReference>
<evidence type="ECO:0000256" key="1">
    <source>
        <dbReference type="ARBA" id="ARBA00001954"/>
    </source>
</evidence>
<dbReference type="EMBL" id="BMKE01000005">
    <property type="protein sequence ID" value="GGB37335.1"/>
    <property type="molecule type" value="Genomic_DNA"/>
</dbReference>
<evidence type="ECO:0000256" key="5">
    <source>
        <dbReference type="ARBA" id="ARBA00035013"/>
    </source>
</evidence>
<accession>A0ABQ1IFM7</accession>
<organism evidence="9 10">
    <name type="scientific">Oceanisphaera marina</name>
    <dbReference type="NCBI Taxonomy" id="2017550"/>
    <lineage>
        <taxon>Bacteria</taxon>
        <taxon>Pseudomonadati</taxon>
        <taxon>Pseudomonadota</taxon>
        <taxon>Gammaproteobacteria</taxon>
        <taxon>Aeromonadales</taxon>
        <taxon>Aeromonadaceae</taxon>
        <taxon>Oceanisphaera</taxon>
    </lineage>
</organism>
<dbReference type="SMART" id="SM01150">
    <property type="entry name" value="DUF1338"/>
    <property type="match status" value="1"/>
</dbReference>
<dbReference type="Proteomes" id="UP000646152">
    <property type="component" value="Unassembled WGS sequence"/>
</dbReference>
<keyword evidence="4" id="KW-0408">Iron</keyword>
<dbReference type="PANTHER" id="PTHR39479">
    <property type="match status" value="1"/>
</dbReference>
<dbReference type="PANTHER" id="PTHR39479:SF2">
    <property type="entry name" value="2-OXOADIPATE DIOXYGENASE_DECARBOXYLASE"/>
    <property type="match status" value="1"/>
</dbReference>
<evidence type="ECO:0000256" key="7">
    <source>
        <dbReference type="ARBA" id="ARBA00035034"/>
    </source>
</evidence>
<keyword evidence="3" id="KW-0560">Oxidoreductase</keyword>
<dbReference type="Gene3D" id="3.10.180.80">
    <property type="entry name" value="Uncharacterised protein PF07063, DUF1338"/>
    <property type="match status" value="1"/>
</dbReference>
<comment type="caution">
    <text evidence="9">The sequence shown here is derived from an EMBL/GenBank/DDBJ whole genome shotgun (WGS) entry which is preliminary data.</text>
</comment>
<proteinExistence type="inferred from homology"/>
<evidence type="ECO:0000256" key="6">
    <source>
        <dbReference type="ARBA" id="ARBA00035023"/>
    </source>
</evidence>
<keyword evidence="2" id="KW-0223">Dioxygenase</keyword>
<dbReference type="EC" id="1.13.11.93" evidence="6"/>
<name>A0ABQ1IFM7_9GAMM</name>
<evidence type="ECO:0000313" key="10">
    <source>
        <dbReference type="Proteomes" id="UP000646152"/>
    </source>
</evidence>
<protein>
    <recommendedName>
        <fullName evidence="7">2-oxoadipate dioxygenase/decarboxylase</fullName>
        <ecNumber evidence="6">1.13.11.93</ecNumber>
    </recommendedName>
    <alternativeName>
        <fullName evidence="8">2-hydroxyglutarate synthase</fullName>
    </alternativeName>
</protein>
<comment type="similarity">
    <text evidence="5">Belongs to the 2-oxoadipate dioxygenase/decarboxylase family.</text>
</comment>
<evidence type="ECO:0000256" key="3">
    <source>
        <dbReference type="ARBA" id="ARBA00023002"/>
    </source>
</evidence>
<gene>
    <name evidence="9" type="ORF">GCM10011502_08150</name>
</gene>
<dbReference type="Pfam" id="PF07063">
    <property type="entry name" value="HGLS"/>
    <property type="match status" value="1"/>
</dbReference>
<dbReference type="InterPro" id="IPR047869">
    <property type="entry name" value="YdcJ_bac-like"/>
</dbReference>
<comment type="cofactor">
    <cofactor evidence="1">
        <name>Fe(2+)</name>
        <dbReference type="ChEBI" id="CHEBI:29033"/>
    </cofactor>
</comment>
<dbReference type="CDD" id="cd16348">
    <property type="entry name" value="VOC_YdcJ_like"/>
    <property type="match status" value="1"/>
</dbReference>
<reference evidence="10" key="1">
    <citation type="journal article" date="2019" name="Int. J. Syst. Evol. Microbiol.">
        <title>The Global Catalogue of Microorganisms (GCM) 10K type strain sequencing project: providing services to taxonomists for standard genome sequencing and annotation.</title>
        <authorList>
            <consortium name="The Broad Institute Genomics Platform"/>
            <consortium name="The Broad Institute Genome Sequencing Center for Infectious Disease"/>
            <person name="Wu L."/>
            <person name="Ma J."/>
        </authorList>
    </citation>
    <scope>NUCLEOTIDE SEQUENCE [LARGE SCALE GENOMIC DNA]</scope>
    <source>
        <strain evidence="10">CGMCC 1.15923</strain>
    </source>
</reference>
<evidence type="ECO:0000256" key="2">
    <source>
        <dbReference type="ARBA" id="ARBA00022964"/>
    </source>
</evidence>
<evidence type="ECO:0000256" key="8">
    <source>
        <dbReference type="ARBA" id="ARBA00035045"/>
    </source>
</evidence>
<sequence length="471" mass="52161">MALNVFMSPDDIRTLFSDAMSRMYQQEVPQYSTLMKLVAEVNHETLDADAQLAQQLAANNEQTRLSVERHGAIRVGSAAELNMLRRIFAIMGMAPVSYYDLSSAGVPVHSTAFRPVNETSLQQNPFRIFTSLLRLELIADDDLRAQAADILAKRDIFTSKARLLVSQAEAVGGLSAGQARQFVSEILETFRWHRHATVSLASYQALRQAHPLIADVVCFAGPHINHLTPRTLDIDAAQQKMPAMGIAPKAVIEGPPRRQCPILLRQTSFTALDEPVMFTDAQAGTHSARFGEIEQRGMALTPKGRALYDDLLNRARQAPAAENNTEHQHQLAEVFAQFPDDEHSLRVQQLGYFRYQLTDAGRQQVELHNPQLHNIVMSQDLEPLIQQGWVCATPITYEDFLPVSAAGIFQSNLGSSHYEAYGENANQTAFEQALGCAVLGEFSLYAKQQQDSITQLIDILSGEDTASDISS</sequence>
<dbReference type="InterPro" id="IPR009770">
    <property type="entry name" value="HGLS"/>
</dbReference>